<dbReference type="EMBL" id="LGUB01001545">
    <property type="protein sequence ID" value="KRH91768.1"/>
    <property type="molecule type" value="Genomic_DNA"/>
</dbReference>
<sequence>NIQIKLFFQQNKIKLGGPGVIDHCDETMLNHKVKAHRGRAPKSKYGQMLWLMPLQDFQKDMYRLYLTEKQNLCGNN</sequence>
<keyword evidence="2" id="KW-1185">Reference proteome</keyword>
<evidence type="ECO:0000313" key="1">
    <source>
        <dbReference type="EMBL" id="KRH91768.1"/>
    </source>
</evidence>
<evidence type="ECO:0000313" key="2">
    <source>
        <dbReference type="Proteomes" id="UP000051530"/>
    </source>
</evidence>
<organism evidence="1 2">
    <name type="scientific">Pseudoloma neurophilia</name>
    <dbReference type="NCBI Taxonomy" id="146866"/>
    <lineage>
        <taxon>Eukaryota</taxon>
        <taxon>Fungi</taxon>
        <taxon>Fungi incertae sedis</taxon>
        <taxon>Microsporidia</taxon>
        <taxon>Pseudoloma</taxon>
    </lineage>
</organism>
<dbReference type="Proteomes" id="UP000051530">
    <property type="component" value="Unassembled WGS sequence"/>
</dbReference>
<dbReference type="AlphaFoldDB" id="A0A0R0LR84"/>
<evidence type="ECO:0008006" key="3">
    <source>
        <dbReference type="Google" id="ProtNLM"/>
    </source>
</evidence>
<proteinExistence type="predicted"/>
<reference evidence="1 2" key="1">
    <citation type="submission" date="2015-07" db="EMBL/GenBank/DDBJ databases">
        <title>The genome of Pseudoloma neurophilia, a relevant intracellular parasite of the zebrafish.</title>
        <authorList>
            <person name="Ndikumana S."/>
            <person name="Pelin A."/>
            <person name="Sanders J."/>
            <person name="Corradi N."/>
        </authorList>
    </citation>
    <scope>NUCLEOTIDE SEQUENCE [LARGE SCALE GENOMIC DNA]</scope>
    <source>
        <strain evidence="1 2">MK1</strain>
    </source>
</reference>
<gene>
    <name evidence="1" type="ORF">M153_267630003</name>
</gene>
<name>A0A0R0LR84_9MICR</name>
<accession>A0A0R0LR84</accession>
<feature type="non-terminal residue" evidence="1">
    <location>
        <position position="1"/>
    </location>
</feature>
<dbReference type="OrthoDB" id="2194716at2759"/>
<protein>
    <recommendedName>
        <fullName evidence="3">Transposable element</fullName>
    </recommendedName>
</protein>
<dbReference type="VEuPathDB" id="MicrosporidiaDB:M153_267630003"/>
<comment type="caution">
    <text evidence="1">The sequence shown here is derived from an EMBL/GenBank/DDBJ whole genome shotgun (WGS) entry which is preliminary data.</text>
</comment>